<evidence type="ECO:0000313" key="2">
    <source>
        <dbReference type="EMBL" id="RMR58883.1"/>
    </source>
</evidence>
<evidence type="ECO:0000256" key="1">
    <source>
        <dbReference type="SAM" id="Phobius"/>
    </source>
</evidence>
<keyword evidence="1" id="KW-0812">Transmembrane</keyword>
<comment type="caution">
    <text evidence="2">The sequence shown here is derived from an EMBL/GenBank/DDBJ whole genome shotgun (WGS) entry which is preliminary data.</text>
</comment>
<protein>
    <submittedName>
        <fullName evidence="2">Uncharacterized protein</fullName>
    </submittedName>
</protein>
<gene>
    <name evidence="2" type="ORF">ALP83_200115</name>
</gene>
<feature type="transmembrane region" description="Helical" evidence="1">
    <location>
        <begin position="91"/>
        <end position="109"/>
    </location>
</feature>
<keyword evidence="1" id="KW-1133">Transmembrane helix</keyword>
<proteinExistence type="predicted"/>
<keyword evidence="1" id="KW-0472">Membrane</keyword>
<dbReference type="EMBL" id="RBRZ01000047">
    <property type="protein sequence ID" value="RMR58883.1"/>
    <property type="molecule type" value="Genomic_DNA"/>
</dbReference>
<name>A0A7Z6Y3M1_PSESF</name>
<dbReference type="AlphaFoldDB" id="A0A7Z6Y3M1"/>
<sequence length="137" mass="15729">MKPAEKRNQEHNSTVDNATKVRCPNCGHIRMGPPPTHKCPECGVFSQEWLIYDWESFASFRRQHLKCNIVIIVLVVINIAALVWFESSNVFLWMLNVLSIPAAISLSFCRYDLRGQAEYEGHSNHATLPWFFCFSGL</sequence>
<dbReference type="RefSeq" id="WP_227447963.1">
    <property type="nucleotide sequence ID" value="NZ_RBQT01000144.1"/>
</dbReference>
<dbReference type="Gene3D" id="2.20.28.10">
    <property type="match status" value="1"/>
</dbReference>
<reference evidence="2 3" key="1">
    <citation type="submission" date="2018-08" db="EMBL/GenBank/DDBJ databases">
        <title>Recombination of ecologically and evolutionarily significant loci maintains genetic cohesion in the Pseudomonas syringae species complex.</title>
        <authorList>
            <person name="Dillon M."/>
            <person name="Thakur S."/>
            <person name="Almeida R.N.D."/>
            <person name="Weir B.S."/>
            <person name="Guttman D.S."/>
        </authorList>
    </citation>
    <scope>NUCLEOTIDE SEQUENCE [LARGE SCALE GENOMIC DNA]</scope>
    <source>
        <strain evidence="2 3">ICMP 19198</strain>
    </source>
</reference>
<accession>A0A7Z6Y3M1</accession>
<feature type="transmembrane region" description="Helical" evidence="1">
    <location>
        <begin position="67"/>
        <end position="85"/>
    </location>
</feature>
<evidence type="ECO:0000313" key="3">
    <source>
        <dbReference type="Proteomes" id="UP000281806"/>
    </source>
</evidence>
<organism evidence="2 3">
    <name type="scientific">Pseudomonas syringae pv. actinidiae</name>
    <dbReference type="NCBI Taxonomy" id="103796"/>
    <lineage>
        <taxon>Bacteria</taxon>
        <taxon>Pseudomonadati</taxon>
        <taxon>Pseudomonadota</taxon>
        <taxon>Gammaproteobacteria</taxon>
        <taxon>Pseudomonadales</taxon>
        <taxon>Pseudomonadaceae</taxon>
        <taxon>Pseudomonas</taxon>
        <taxon>Pseudomonas syringae</taxon>
    </lineage>
</organism>
<dbReference type="Proteomes" id="UP000281806">
    <property type="component" value="Unassembled WGS sequence"/>
</dbReference>
<dbReference type="SUPFAM" id="SSF57802">
    <property type="entry name" value="Rubredoxin-like"/>
    <property type="match status" value="1"/>
</dbReference>